<dbReference type="RefSeq" id="WP_073312313.1">
    <property type="nucleotide sequence ID" value="NZ_FQZI01000015.1"/>
</dbReference>
<proteinExistence type="predicted"/>
<sequence>MTEQTETYKLDKIIWTHDDFEEMGWHDANIYGLTIEKSEDNWAADFLLDLDYIFKWVHPIPPAQTFTFWVAPCTLIFKDCFDLHIDFKTYGGCLDLMEIADLYLKSKTEQEKNKFVYEWTIELQQGQITLKSYGLEQIVRQQPQHVTGQILTLEERGGINFGRKPC</sequence>
<protein>
    <recommendedName>
        <fullName evidence="3">Immunity protein 50</fullName>
    </recommendedName>
</protein>
<accession>A0A1M6HJI7</accession>
<evidence type="ECO:0000313" key="1">
    <source>
        <dbReference type="EMBL" id="SHJ22386.1"/>
    </source>
</evidence>
<name>A0A1M6HJI7_9FLAO</name>
<dbReference type="EMBL" id="FQZI01000015">
    <property type="protein sequence ID" value="SHJ22386.1"/>
    <property type="molecule type" value="Genomic_DNA"/>
</dbReference>
<gene>
    <name evidence="1" type="ORF">SAMN05444363_0032</name>
</gene>
<evidence type="ECO:0000313" key="2">
    <source>
        <dbReference type="Proteomes" id="UP000184488"/>
    </source>
</evidence>
<dbReference type="OrthoDB" id="7060651at2"/>
<dbReference type="AlphaFoldDB" id="A0A1M6HJI7"/>
<reference evidence="2" key="1">
    <citation type="submission" date="2016-11" db="EMBL/GenBank/DDBJ databases">
        <authorList>
            <person name="Varghese N."/>
            <person name="Submissions S."/>
        </authorList>
    </citation>
    <scope>NUCLEOTIDE SEQUENCE [LARGE SCALE GENOMIC DNA]</scope>
    <source>
        <strain evidence="2">DSM 18829</strain>
    </source>
</reference>
<keyword evidence="2" id="KW-1185">Reference proteome</keyword>
<dbReference type="STRING" id="415425.SAMN05444363_0032"/>
<evidence type="ECO:0008006" key="3">
    <source>
        <dbReference type="Google" id="ProtNLM"/>
    </source>
</evidence>
<dbReference type="Proteomes" id="UP000184488">
    <property type="component" value="Unassembled WGS sequence"/>
</dbReference>
<organism evidence="1 2">
    <name type="scientific">Flavobacterium terrae</name>
    <dbReference type="NCBI Taxonomy" id="415425"/>
    <lineage>
        <taxon>Bacteria</taxon>
        <taxon>Pseudomonadati</taxon>
        <taxon>Bacteroidota</taxon>
        <taxon>Flavobacteriia</taxon>
        <taxon>Flavobacteriales</taxon>
        <taxon>Flavobacteriaceae</taxon>
        <taxon>Flavobacterium</taxon>
    </lineage>
</organism>